<feature type="compositionally biased region" description="Polar residues" evidence="4">
    <location>
        <begin position="27"/>
        <end position="59"/>
    </location>
</feature>
<feature type="domain" description="Zn(2)-C6 fungal-type" evidence="5">
    <location>
        <begin position="82"/>
        <end position="111"/>
    </location>
</feature>
<dbReference type="InterPro" id="IPR001138">
    <property type="entry name" value="Zn2Cys6_DnaBD"/>
</dbReference>
<dbReference type="Gene3D" id="4.10.240.10">
    <property type="entry name" value="Zn(2)-C6 fungal-type DNA-binding domain"/>
    <property type="match status" value="1"/>
</dbReference>
<keyword evidence="7" id="KW-1185">Reference proteome</keyword>
<dbReference type="CDD" id="cd00067">
    <property type="entry name" value="GAL4"/>
    <property type="match status" value="1"/>
</dbReference>
<organism evidence="6 7">
    <name type="scientific">Neonectria magnoliae</name>
    <dbReference type="NCBI Taxonomy" id="2732573"/>
    <lineage>
        <taxon>Eukaryota</taxon>
        <taxon>Fungi</taxon>
        <taxon>Dikarya</taxon>
        <taxon>Ascomycota</taxon>
        <taxon>Pezizomycotina</taxon>
        <taxon>Sordariomycetes</taxon>
        <taxon>Hypocreomycetidae</taxon>
        <taxon>Hypocreales</taxon>
        <taxon>Nectriaceae</taxon>
        <taxon>Neonectria</taxon>
    </lineage>
</organism>
<feature type="region of interest" description="Disordered" evidence="4">
    <location>
        <begin position="290"/>
        <end position="310"/>
    </location>
</feature>
<dbReference type="SUPFAM" id="SSF57701">
    <property type="entry name" value="Zn2/Cys6 DNA-binding domain"/>
    <property type="match status" value="1"/>
</dbReference>
<feature type="compositionally biased region" description="Acidic residues" evidence="4">
    <location>
        <begin position="292"/>
        <end position="303"/>
    </location>
</feature>
<keyword evidence="3" id="KW-0539">Nucleus</keyword>
<sequence length="992" mass="110352">MTTYLESLALTYDFNSMEDGADPAKQPNGSSPNTQQEGTPAPSQSARSSSNVTIYQTTGPDAHTAPIQAGGGSGNPALNPRSCVTCRRRKVRCDKQMPCSNCRRAQIPCVFPAPGRAPRQPRPRDPNAPPKNSTQREVELVKRLRKLEGIVEELSGQIEVESGGKGPSTASSPDATHNAQAAGPERSATFPPRQASSASALSYPSGSPKENDSVSVGDQGSEAARKKELQKRFGRLVLNEQSGTKRYVSSGFWAKLNDEVIHFLVQFMFTNNSTDLQQLDSIRQDTQKLTDEEFDDSDYEESPESTPASIPPTDHHAFILGYRSADVDLAKCHPLPSHVPFLWSVYQENVEPLIKLVHVPSTEELFRVARRCSAQLTPGQEALVFAIYYAAIVSLEADEVQTNLGASQDDILTQYRFAVEQALAKANFLQSSDLTVLQAFTIFLVCVRRQDGSRFCWALAGLLYHLAQGMGLHRDGTHFGLSPYETEIRRRIWWQLVVLDLRAADELGTDLAISDRGFDTRMPSNINDVDISPEMTEPPEPRDGRSDCAISLVRYEICALSRRLVRASSALAGSCPRGMALDAASLADRERMLIEVYQGVETKFLKHVVVHETDPLYWVAAMIARIIMAKMCLVIYQPMLFPGSDAELTEEARHRVYIAAIEIMEYSAILNSDPRCKQYRWLFMTYNNWHAMAYFLVESCRRPWTPLVERGWQALHGIGTPTTAPANEDHAARILPLRKLSSKATKHRAAEIARFKADPDEARRLDFEERMNPTHARFGPVPGAEGKMEQVREAWRMMVRPEGGSAPWLSSTSEESMAPTPALPQQIPPQPPQGLQGPQGPQGPQSASQSHTSSGKDVPNNIDMSDAAMNLMNDFMNQDVTMPLTAFWPLNDLVSQEMKDAQHVMPSNNTQVTVPQMQNHGQGQQLPQQTTRPKDDNLPPYLWSDPFTSMNTTFGDVGGEDTDMFGEDFNWQDWSQSIRGLEMESTQPQKKW</sequence>
<feature type="region of interest" description="Disordered" evidence="4">
    <location>
        <begin position="802"/>
        <end position="863"/>
    </location>
</feature>
<evidence type="ECO:0000256" key="2">
    <source>
        <dbReference type="ARBA" id="ARBA00022723"/>
    </source>
</evidence>
<proteinExistence type="predicted"/>
<dbReference type="Pfam" id="PF00172">
    <property type="entry name" value="Zn_clus"/>
    <property type="match status" value="1"/>
</dbReference>
<name>A0ABR1IDD1_9HYPO</name>
<dbReference type="SMART" id="SM00066">
    <property type="entry name" value="GAL4"/>
    <property type="match status" value="1"/>
</dbReference>
<feature type="region of interest" description="Disordered" evidence="4">
    <location>
        <begin position="111"/>
        <end position="138"/>
    </location>
</feature>
<feature type="region of interest" description="Disordered" evidence="4">
    <location>
        <begin position="913"/>
        <end position="945"/>
    </location>
</feature>
<dbReference type="InterPro" id="IPR050613">
    <property type="entry name" value="Sec_Metabolite_Reg"/>
</dbReference>
<reference evidence="6 7" key="1">
    <citation type="journal article" date="2025" name="Microbiol. Resour. Announc.">
        <title>Draft genome sequences for Neonectria magnoliae and Neonectria punicea, canker pathogens of Liriodendron tulipifera and Acer saccharum in West Virginia.</title>
        <authorList>
            <person name="Petronek H.M."/>
            <person name="Kasson M.T."/>
            <person name="Metheny A.M."/>
            <person name="Stauder C.M."/>
            <person name="Lovett B."/>
            <person name="Lynch S.C."/>
            <person name="Garnas J.R."/>
            <person name="Kasson L.R."/>
            <person name="Stajich J.E."/>
        </authorList>
    </citation>
    <scope>NUCLEOTIDE SEQUENCE [LARGE SCALE GENOMIC DNA]</scope>
    <source>
        <strain evidence="6 7">NRRL 64651</strain>
    </source>
</reference>
<dbReference type="PANTHER" id="PTHR31001">
    <property type="entry name" value="UNCHARACTERIZED TRANSCRIPTIONAL REGULATORY PROTEIN"/>
    <property type="match status" value="1"/>
</dbReference>
<accession>A0ABR1IDD1</accession>
<feature type="compositionally biased region" description="Low complexity" evidence="4">
    <location>
        <begin position="833"/>
        <end position="849"/>
    </location>
</feature>
<feature type="region of interest" description="Disordered" evidence="4">
    <location>
        <begin position="157"/>
        <end position="223"/>
    </location>
</feature>
<dbReference type="PROSITE" id="PS50048">
    <property type="entry name" value="ZN2_CY6_FUNGAL_2"/>
    <property type="match status" value="1"/>
</dbReference>
<feature type="compositionally biased region" description="Low complexity" evidence="4">
    <location>
        <begin position="915"/>
        <end position="929"/>
    </location>
</feature>
<dbReference type="SMART" id="SM00906">
    <property type="entry name" value="Fungal_trans"/>
    <property type="match status" value="1"/>
</dbReference>
<evidence type="ECO:0000256" key="3">
    <source>
        <dbReference type="ARBA" id="ARBA00023242"/>
    </source>
</evidence>
<feature type="compositionally biased region" description="Polar residues" evidence="4">
    <location>
        <begin position="168"/>
        <end position="179"/>
    </location>
</feature>
<protein>
    <recommendedName>
        <fullName evidence="5">Zn(2)-C6 fungal-type domain-containing protein</fullName>
    </recommendedName>
</protein>
<keyword evidence="2" id="KW-0479">Metal-binding</keyword>
<dbReference type="PROSITE" id="PS00463">
    <property type="entry name" value="ZN2_CY6_FUNGAL_1"/>
    <property type="match status" value="1"/>
</dbReference>
<comment type="caution">
    <text evidence="6">The sequence shown here is derived from an EMBL/GenBank/DDBJ whole genome shotgun (WGS) entry which is preliminary data.</text>
</comment>
<evidence type="ECO:0000256" key="4">
    <source>
        <dbReference type="SAM" id="MobiDB-lite"/>
    </source>
</evidence>
<comment type="subcellular location">
    <subcellularLocation>
        <location evidence="1">Nucleus</location>
    </subcellularLocation>
</comment>
<feature type="region of interest" description="Disordered" evidence="4">
    <location>
        <begin position="15"/>
        <end position="81"/>
    </location>
</feature>
<dbReference type="CDD" id="cd12148">
    <property type="entry name" value="fungal_TF_MHR"/>
    <property type="match status" value="1"/>
</dbReference>
<dbReference type="InterPro" id="IPR036864">
    <property type="entry name" value="Zn2-C6_fun-type_DNA-bd_sf"/>
</dbReference>
<dbReference type="InterPro" id="IPR007219">
    <property type="entry name" value="XnlR_reg_dom"/>
</dbReference>
<evidence type="ECO:0000313" key="7">
    <source>
        <dbReference type="Proteomes" id="UP001498421"/>
    </source>
</evidence>
<feature type="compositionally biased region" description="Low complexity" evidence="4">
    <location>
        <begin position="195"/>
        <end position="207"/>
    </location>
</feature>
<evidence type="ECO:0000256" key="1">
    <source>
        <dbReference type="ARBA" id="ARBA00004123"/>
    </source>
</evidence>
<dbReference type="PANTHER" id="PTHR31001:SF50">
    <property type="entry name" value="ZN(II)2CYS6 TRANSCRIPTION FACTOR (EUROFUNG)"/>
    <property type="match status" value="1"/>
</dbReference>
<dbReference type="Pfam" id="PF04082">
    <property type="entry name" value="Fungal_trans"/>
    <property type="match status" value="1"/>
</dbReference>
<evidence type="ECO:0000259" key="5">
    <source>
        <dbReference type="PROSITE" id="PS50048"/>
    </source>
</evidence>
<dbReference type="EMBL" id="JAZAVK010000013">
    <property type="protein sequence ID" value="KAK7431264.1"/>
    <property type="molecule type" value="Genomic_DNA"/>
</dbReference>
<evidence type="ECO:0000313" key="6">
    <source>
        <dbReference type="EMBL" id="KAK7431264.1"/>
    </source>
</evidence>
<dbReference type="Proteomes" id="UP001498421">
    <property type="component" value="Unassembled WGS sequence"/>
</dbReference>
<gene>
    <name evidence="6" type="ORF">QQZ08_002306</name>
</gene>